<dbReference type="CDD" id="cd01650">
    <property type="entry name" value="RT_nLTR_like"/>
    <property type="match status" value="1"/>
</dbReference>
<dbReference type="Proteomes" id="UP001066276">
    <property type="component" value="Chromosome 6"/>
</dbReference>
<feature type="domain" description="Reverse transcriptase" evidence="2">
    <location>
        <begin position="1"/>
        <end position="221"/>
    </location>
</feature>
<evidence type="ECO:0000313" key="3">
    <source>
        <dbReference type="EMBL" id="KAJ1142571.1"/>
    </source>
</evidence>
<feature type="transmembrane region" description="Helical" evidence="1">
    <location>
        <begin position="270"/>
        <end position="288"/>
    </location>
</feature>
<dbReference type="AlphaFoldDB" id="A0AAV7QT91"/>
<dbReference type="PANTHER" id="PTHR31635">
    <property type="entry name" value="REVERSE TRANSCRIPTASE DOMAIN-CONTAINING PROTEIN-RELATED"/>
    <property type="match status" value="1"/>
</dbReference>
<protein>
    <recommendedName>
        <fullName evidence="2">Reverse transcriptase domain-containing protein</fullName>
    </recommendedName>
</protein>
<dbReference type="PROSITE" id="PS50878">
    <property type="entry name" value="RT_POL"/>
    <property type="match status" value="1"/>
</dbReference>
<accession>A0AAV7QT91</accession>
<keyword evidence="1" id="KW-0472">Membrane</keyword>
<comment type="caution">
    <text evidence="3">The sequence shown here is derived from an EMBL/GenBank/DDBJ whole genome shotgun (WGS) entry which is preliminary data.</text>
</comment>
<proteinExistence type="predicted"/>
<evidence type="ECO:0000256" key="1">
    <source>
        <dbReference type="SAM" id="Phobius"/>
    </source>
</evidence>
<sequence length="381" mass="43136">MIAARLQPLMTRLVLSDQSGFVPGRSTAHNLRTFFAVAGSTAADDDVAALFLDATNVFDSLVWEYLFTLLSRVGLSLRFVGWIRLLYTKPVAQLRLNGGISTPFWVARGTRQGCPRSLLLIAMEPLAPCLRQHYGDRGIPFRQRPFLISMYADDIALCVREPRKNLDVLLDEILRFSEFSGITINWSKSVVLPLSSGAVGFLSRYSIAWADGRVSYLGVWLSCDVETLWKANYGTVMSWQEDRIEMWHPLPLLLIGRIAIAKMIVLPKILYLFVNLPLVLAACFLKHLRSAMIRLVWAGRQPKIAWEKLTLPFELGGLAAPDMELYYYCKQANFAYYWIRPVRYMPHLAPENDAVWPDDLMQVFGGLSRPQPRGGYCGVHC</sequence>
<reference evidence="3" key="1">
    <citation type="journal article" date="2022" name="bioRxiv">
        <title>Sequencing and chromosome-scale assembly of the giantPleurodeles waltlgenome.</title>
        <authorList>
            <person name="Brown T."/>
            <person name="Elewa A."/>
            <person name="Iarovenko S."/>
            <person name="Subramanian E."/>
            <person name="Araus A.J."/>
            <person name="Petzold A."/>
            <person name="Susuki M."/>
            <person name="Suzuki K.-i.T."/>
            <person name="Hayashi T."/>
            <person name="Toyoda A."/>
            <person name="Oliveira C."/>
            <person name="Osipova E."/>
            <person name="Leigh N.D."/>
            <person name="Simon A."/>
            <person name="Yun M.H."/>
        </authorList>
    </citation>
    <scope>NUCLEOTIDE SEQUENCE</scope>
    <source>
        <strain evidence="3">20211129_DDA</strain>
        <tissue evidence="3">Liver</tissue>
    </source>
</reference>
<gene>
    <name evidence="3" type="ORF">NDU88_008885</name>
</gene>
<keyword evidence="1" id="KW-1133">Transmembrane helix</keyword>
<dbReference type="EMBL" id="JANPWB010000010">
    <property type="protein sequence ID" value="KAJ1142571.1"/>
    <property type="molecule type" value="Genomic_DNA"/>
</dbReference>
<dbReference type="InterPro" id="IPR043502">
    <property type="entry name" value="DNA/RNA_pol_sf"/>
</dbReference>
<dbReference type="PANTHER" id="PTHR31635:SF196">
    <property type="entry name" value="REVERSE TRANSCRIPTASE DOMAIN-CONTAINING PROTEIN-RELATED"/>
    <property type="match status" value="1"/>
</dbReference>
<evidence type="ECO:0000259" key="2">
    <source>
        <dbReference type="PROSITE" id="PS50878"/>
    </source>
</evidence>
<keyword evidence="1" id="KW-0812">Transmembrane</keyword>
<keyword evidence="4" id="KW-1185">Reference proteome</keyword>
<dbReference type="InterPro" id="IPR000477">
    <property type="entry name" value="RT_dom"/>
</dbReference>
<dbReference type="Pfam" id="PF00078">
    <property type="entry name" value="RVT_1"/>
    <property type="match status" value="1"/>
</dbReference>
<evidence type="ECO:0000313" key="4">
    <source>
        <dbReference type="Proteomes" id="UP001066276"/>
    </source>
</evidence>
<name>A0AAV7QT91_PLEWA</name>
<dbReference type="SUPFAM" id="SSF56672">
    <property type="entry name" value="DNA/RNA polymerases"/>
    <property type="match status" value="1"/>
</dbReference>
<organism evidence="3 4">
    <name type="scientific">Pleurodeles waltl</name>
    <name type="common">Iberian ribbed newt</name>
    <dbReference type="NCBI Taxonomy" id="8319"/>
    <lineage>
        <taxon>Eukaryota</taxon>
        <taxon>Metazoa</taxon>
        <taxon>Chordata</taxon>
        <taxon>Craniata</taxon>
        <taxon>Vertebrata</taxon>
        <taxon>Euteleostomi</taxon>
        <taxon>Amphibia</taxon>
        <taxon>Batrachia</taxon>
        <taxon>Caudata</taxon>
        <taxon>Salamandroidea</taxon>
        <taxon>Salamandridae</taxon>
        <taxon>Pleurodelinae</taxon>
        <taxon>Pleurodeles</taxon>
    </lineage>
</organism>